<dbReference type="Proteomes" id="UP000219020">
    <property type="component" value="Unassembled WGS sequence"/>
</dbReference>
<protein>
    <submittedName>
        <fullName evidence="2">Uncharacterized protein</fullName>
    </submittedName>
</protein>
<dbReference type="EMBL" id="NBYY01000019">
    <property type="protein sequence ID" value="PCS22475.1"/>
    <property type="molecule type" value="Genomic_DNA"/>
</dbReference>
<proteinExistence type="predicted"/>
<reference evidence="3" key="1">
    <citation type="submission" date="2017-04" db="EMBL/GenBank/DDBJ databases">
        <title>Genome evolution of the luminous symbionts of deep sea anglerfish.</title>
        <authorList>
            <person name="Hendry T.A."/>
        </authorList>
    </citation>
    <scope>NUCLEOTIDE SEQUENCE [LARGE SCALE GENOMIC DNA]</scope>
</reference>
<dbReference type="AlphaFoldDB" id="A0A2A5T2S5"/>
<feature type="transmembrane region" description="Helical" evidence="1">
    <location>
        <begin position="20"/>
        <end position="41"/>
    </location>
</feature>
<organism evidence="2 3">
    <name type="scientific">Candidatus Enterovibrio escicola</name>
    <dbReference type="NCBI Taxonomy" id="1927127"/>
    <lineage>
        <taxon>Bacteria</taxon>
        <taxon>Pseudomonadati</taxon>
        <taxon>Pseudomonadota</taxon>
        <taxon>Gammaproteobacteria</taxon>
        <taxon>Vibrionales</taxon>
        <taxon>Vibrionaceae</taxon>
        <taxon>Enterovibrio</taxon>
    </lineage>
</organism>
<keyword evidence="1" id="KW-0812">Transmembrane</keyword>
<evidence type="ECO:0000313" key="3">
    <source>
        <dbReference type="Proteomes" id="UP000219020"/>
    </source>
</evidence>
<keyword evidence="1" id="KW-1133">Transmembrane helix</keyword>
<comment type="caution">
    <text evidence="2">The sequence shown here is derived from an EMBL/GenBank/DDBJ whole genome shotgun (WGS) entry which is preliminary data.</text>
</comment>
<keyword evidence="1" id="KW-0472">Membrane</keyword>
<gene>
    <name evidence="2" type="ORF">BTN49_1931</name>
</gene>
<evidence type="ECO:0000256" key="1">
    <source>
        <dbReference type="SAM" id="Phobius"/>
    </source>
</evidence>
<sequence length="45" mass="5094">MAEVVNIDENRVKVIHAQVLMQAMIFLNDEIATLAFSLFLMRNSG</sequence>
<evidence type="ECO:0000313" key="2">
    <source>
        <dbReference type="EMBL" id="PCS22475.1"/>
    </source>
</evidence>
<accession>A0A2A5T2S5</accession>
<name>A0A2A5T2S5_9GAMM</name>
<keyword evidence="3" id="KW-1185">Reference proteome</keyword>